<keyword evidence="6" id="KW-1185">Reference proteome</keyword>
<dbReference type="SMART" id="SM00487">
    <property type="entry name" value="DEXDc"/>
    <property type="match status" value="1"/>
</dbReference>
<dbReference type="InterPro" id="IPR027417">
    <property type="entry name" value="P-loop_NTPase"/>
</dbReference>
<dbReference type="InterPro" id="IPR006935">
    <property type="entry name" value="Helicase/UvrB_N"/>
</dbReference>
<proteinExistence type="predicted"/>
<comment type="caution">
    <text evidence="5">The sequence shown here is derived from an EMBL/GenBank/DDBJ whole genome shotgun (WGS) entry which is preliminary data.</text>
</comment>
<keyword evidence="1" id="KW-0547">Nucleotide-binding</keyword>
<keyword evidence="2" id="KW-0067">ATP-binding</keyword>
<dbReference type="PANTHER" id="PTHR30580">
    <property type="entry name" value="PRIMOSOMAL PROTEIN N"/>
    <property type="match status" value="1"/>
</dbReference>
<evidence type="ECO:0000256" key="3">
    <source>
        <dbReference type="ARBA" id="ARBA00023125"/>
    </source>
</evidence>
<reference evidence="5 6" key="1">
    <citation type="submission" date="2018-08" db="EMBL/GenBank/DDBJ databases">
        <title>Bacillus jemisoniae sp. nov., Bacillus chryseoplanitiae sp. nov., Bacillus resnikiae sp. nov., and Bacillus frankliniae sp. nov., isolated from Viking spacecraft and associated surfaces.</title>
        <authorList>
            <person name="Seuylemezian A."/>
            <person name="Vaishampayan P."/>
        </authorList>
    </citation>
    <scope>NUCLEOTIDE SEQUENCE [LARGE SCALE GENOMIC DNA]</scope>
    <source>
        <strain evidence="5 6">MA001</strain>
    </source>
</reference>
<protein>
    <submittedName>
        <fullName evidence="5">DNA/RNA helicase</fullName>
    </submittedName>
</protein>
<dbReference type="SMART" id="SM00490">
    <property type="entry name" value="HELICc"/>
    <property type="match status" value="1"/>
</dbReference>
<evidence type="ECO:0000256" key="1">
    <source>
        <dbReference type="ARBA" id="ARBA00022741"/>
    </source>
</evidence>
<dbReference type="RefSeq" id="WP_119117630.1">
    <property type="nucleotide sequence ID" value="NZ_QWVS01000023.1"/>
</dbReference>
<dbReference type="AlphaFoldDB" id="A0A398B418"/>
<dbReference type="Pfam" id="PF04851">
    <property type="entry name" value="ResIII"/>
    <property type="match status" value="1"/>
</dbReference>
<dbReference type="GO" id="GO:0005524">
    <property type="term" value="F:ATP binding"/>
    <property type="evidence" value="ECO:0007669"/>
    <property type="project" value="UniProtKB-KW"/>
</dbReference>
<dbReference type="Gene3D" id="3.40.50.300">
    <property type="entry name" value="P-loop containing nucleotide triphosphate hydrolases"/>
    <property type="match status" value="2"/>
</dbReference>
<evidence type="ECO:0000313" key="6">
    <source>
        <dbReference type="Proteomes" id="UP000266016"/>
    </source>
</evidence>
<dbReference type="PROSITE" id="PS51192">
    <property type="entry name" value="HELICASE_ATP_BIND_1"/>
    <property type="match status" value="1"/>
</dbReference>
<keyword evidence="5" id="KW-0347">Helicase</keyword>
<dbReference type="Proteomes" id="UP000266016">
    <property type="component" value="Unassembled WGS sequence"/>
</dbReference>
<sequence>MKILLDEKGICHNTSNSLKKEVEHVNPISHSPLSIPQQAYSTELQHHLFGRQLLAAEIPFSLDVLETHIEQGYVAKTFGIELDHCIRCGNQDKQLFYTFPCAICRQLCTYCRSCIMMGRVSECTPLYTWTGPAYDFHVPKSVMNWSGTLSEGQQTASDRVKQVILHQEELLVWAVCGAGKTEVLFAGIEAGLLAGKRICIATPRTDVVLELAPRLKKAFPFIEVAALYGGSDDRHKLAPLTVATIHQLFRFKEAFDAMIIDEVDAFPYSMDPSLHYAVQKAKKQTAATIYLTATPSRQMKKQYRSGKLQAVTIPARYHRQPIPVPEMKWCGNWAKQFQQKKIPRPVQAWVNERLQSKTPILLFFPSIAVMETARPLFQNLPAVYAEHPSRKERVQALRDGELQGLLTTTILERGVTIERLEVAVIGAEHEVFTESALVQIAGRVGRSFAYPTGSITFFHYGKSKAMVEAIRHITSMNEEARKRGLLDG</sequence>
<dbReference type="Pfam" id="PF00271">
    <property type="entry name" value="Helicase_C"/>
    <property type="match status" value="1"/>
</dbReference>
<dbReference type="FunFam" id="3.40.50.300:FF:001736">
    <property type="entry name" value="COMF operon protein 1"/>
    <property type="match status" value="1"/>
</dbReference>
<dbReference type="GO" id="GO:0003677">
    <property type="term" value="F:DNA binding"/>
    <property type="evidence" value="ECO:0007669"/>
    <property type="project" value="UniProtKB-KW"/>
</dbReference>
<organism evidence="5 6">
    <name type="scientific">Peribacillus asahii</name>
    <dbReference type="NCBI Taxonomy" id="228899"/>
    <lineage>
        <taxon>Bacteria</taxon>
        <taxon>Bacillati</taxon>
        <taxon>Bacillota</taxon>
        <taxon>Bacilli</taxon>
        <taxon>Bacillales</taxon>
        <taxon>Bacillaceae</taxon>
        <taxon>Peribacillus</taxon>
    </lineage>
</organism>
<evidence type="ECO:0000256" key="2">
    <source>
        <dbReference type="ARBA" id="ARBA00022840"/>
    </source>
</evidence>
<name>A0A398B418_9BACI</name>
<feature type="domain" description="Helicase ATP-binding" evidence="4">
    <location>
        <begin position="161"/>
        <end position="313"/>
    </location>
</feature>
<dbReference type="InterPro" id="IPR001650">
    <property type="entry name" value="Helicase_C-like"/>
</dbReference>
<dbReference type="GO" id="GO:0006302">
    <property type="term" value="P:double-strand break repair"/>
    <property type="evidence" value="ECO:0007669"/>
    <property type="project" value="TreeGrafter"/>
</dbReference>
<dbReference type="SUPFAM" id="SSF52540">
    <property type="entry name" value="P-loop containing nucleoside triphosphate hydrolases"/>
    <property type="match status" value="1"/>
</dbReference>
<dbReference type="GO" id="GO:0016787">
    <property type="term" value="F:hydrolase activity"/>
    <property type="evidence" value="ECO:0007669"/>
    <property type="project" value="InterPro"/>
</dbReference>
<evidence type="ECO:0000259" key="4">
    <source>
        <dbReference type="PROSITE" id="PS51192"/>
    </source>
</evidence>
<dbReference type="GO" id="GO:0006270">
    <property type="term" value="P:DNA replication initiation"/>
    <property type="evidence" value="ECO:0007669"/>
    <property type="project" value="TreeGrafter"/>
</dbReference>
<dbReference type="GO" id="GO:0006310">
    <property type="term" value="P:DNA recombination"/>
    <property type="evidence" value="ECO:0007669"/>
    <property type="project" value="TreeGrafter"/>
</dbReference>
<dbReference type="EMBL" id="QWVS01000023">
    <property type="protein sequence ID" value="RID84779.1"/>
    <property type="molecule type" value="Genomic_DNA"/>
</dbReference>
<gene>
    <name evidence="5" type="ORF">D1953_13020</name>
</gene>
<dbReference type="PANTHER" id="PTHR30580:SF1">
    <property type="entry name" value="COMF OPERON PROTEIN 1"/>
    <property type="match status" value="1"/>
</dbReference>
<evidence type="ECO:0000313" key="5">
    <source>
        <dbReference type="EMBL" id="RID84779.1"/>
    </source>
</evidence>
<dbReference type="GO" id="GO:0043138">
    <property type="term" value="F:3'-5' DNA helicase activity"/>
    <property type="evidence" value="ECO:0007669"/>
    <property type="project" value="TreeGrafter"/>
</dbReference>
<accession>A0A398B418</accession>
<dbReference type="InterPro" id="IPR014001">
    <property type="entry name" value="Helicase_ATP-bd"/>
</dbReference>
<keyword evidence="5" id="KW-0378">Hydrolase</keyword>
<keyword evidence="3" id="KW-0238">DNA-binding</keyword>